<evidence type="ECO:0000256" key="4">
    <source>
        <dbReference type="ARBA" id="ARBA00022989"/>
    </source>
</evidence>
<evidence type="ECO:0000256" key="1">
    <source>
        <dbReference type="ARBA" id="ARBA00004651"/>
    </source>
</evidence>
<feature type="transmembrane region" description="Helical" evidence="6">
    <location>
        <begin position="41"/>
        <end position="61"/>
    </location>
</feature>
<evidence type="ECO:0000256" key="5">
    <source>
        <dbReference type="ARBA" id="ARBA00023136"/>
    </source>
</evidence>
<evidence type="ECO:0000256" key="3">
    <source>
        <dbReference type="ARBA" id="ARBA00022692"/>
    </source>
</evidence>
<proteinExistence type="predicted"/>
<keyword evidence="2" id="KW-1003">Cell membrane</keyword>
<organism evidence="7 8">
    <name type="scientific">Mycolicibacterium sediminis</name>
    <dbReference type="NCBI Taxonomy" id="1286180"/>
    <lineage>
        <taxon>Bacteria</taxon>
        <taxon>Bacillati</taxon>
        <taxon>Actinomycetota</taxon>
        <taxon>Actinomycetes</taxon>
        <taxon>Mycobacteriales</taxon>
        <taxon>Mycobacteriaceae</taxon>
        <taxon>Mycolicibacterium</taxon>
    </lineage>
</organism>
<evidence type="ECO:0000256" key="6">
    <source>
        <dbReference type="SAM" id="Phobius"/>
    </source>
</evidence>
<dbReference type="Proteomes" id="UP000467193">
    <property type="component" value="Chromosome"/>
</dbReference>
<accession>A0A7I7QQB9</accession>
<gene>
    <name evidence="7" type="ORF">MSEDJ_26750</name>
</gene>
<keyword evidence="5 6" id="KW-0472">Membrane</keyword>
<feature type="transmembrane region" description="Helical" evidence="6">
    <location>
        <begin position="12"/>
        <end position="29"/>
    </location>
</feature>
<keyword evidence="8" id="KW-1185">Reference proteome</keyword>
<evidence type="ECO:0000313" key="7">
    <source>
        <dbReference type="EMBL" id="BBY28579.1"/>
    </source>
</evidence>
<dbReference type="AlphaFoldDB" id="A0A7I7QQB9"/>
<feature type="transmembrane region" description="Helical" evidence="6">
    <location>
        <begin position="73"/>
        <end position="93"/>
    </location>
</feature>
<protein>
    <submittedName>
        <fullName evidence="7">Prokaryotic cytochrome C oxidase subunit IV family protein</fullName>
    </submittedName>
</protein>
<keyword evidence="3 6" id="KW-0812">Transmembrane</keyword>
<evidence type="ECO:0000313" key="8">
    <source>
        <dbReference type="Proteomes" id="UP000467193"/>
    </source>
</evidence>
<dbReference type="EMBL" id="AP022588">
    <property type="protein sequence ID" value="BBY28579.1"/>
    <property type="molecule type" value="Genomic_DNA"/>
</dbReference>
<dbReference type="GO" id="GO:0005886">
    <property type="term" value="C:plasma membrane"/>
    <property type="evidence" value="ECO:0007669"/>
    <property type="project" value="UniProtKB-SubCell"/>
</dbReference>
<dbReference type="KEGG" id="msei:MSEDJ_26750"/>
<evidence type="ECO:0000256" key="2">
    <source>
        <dbReference type="ARBA" id="ARBA00022475"/>
    </source>
</evidence>
<sequence length="94" mass="10317">MPVSTYTRRRLTIVWAVLLVITAASWLTARGGGSEHVVNPVVTVVVVAIAAVKAHLVIWHFMDVRTAPRWLKACTGTWTVAIFALLLGFYWAAA</sequence>
<name>A0A7I7QQB9_9MYCO</name>
<dbReference type="InterPro" id="IPR005171">
    <property type="entry name" value="Cyt_c_oxidase_su4_prok"/>
</dbReference>
<reference evidence="7 8" key="1">
    <citation type="journal article" date="2019" name="Emerg. Microbes Infect.">
        <title>Comprehensive subspecies identification of 175 nontuberculous mycobacteria species based on 7547 genomic profiles.</title>
        <authorList>
            <person name="Matsumoto Y."/>
            <person name="Kinjo T."/>
            <person name="Motooka D."/>
            <person name="Nabeya D."/>
            <person name="Jung N."/>
            <person name="Uechi K."/>
            <person name="Horii T."/>
            <person name="Iida T."/>
            <person name="Fujita J."/>
            <person name="Nakamura S."/>
        </authorList>
    </citation>
    <scope>NUCLEOTIDE SEQUENCE [LARGE SCALE GENOMIC DNA]</scope>
    <source>
        <strain evidence="7 8">JCM 17899</strain>
    </source>
</reference>
<dbReference type="Pfam" id="PF03626">
    <property type="entry name" value="COX4_pro"/>
    <property type="match status" value="1"/>
</dbReference>
<comment type="subcellular location">
    <subcellularLocation>
        <location evidence="1">Cell membrane</location>
        <topology evidence="1">Multi-pass membrane protein</topology>
    </subcellularLocation>
</comment>
<keyword evidence="4 6" id="KW-1133">Transmembrane helix</keyword>